<dbReference type="Proteomes" id="UP000582837">
    <property type="component" value="Unassembled WGS sequence"/>
</dbReference>
<organism evidence="1 2">
    <name type="scientific">Longimicrobium terrae</name>
    <dbReference type="NCBI Taxonomy" id="1639882"/>
    <lineage>
        <taxon>Bacteria</taxon>
        <taxon>Pseudomonadati</taxon>
        <taxon>Gemmatimonadota</taxon>
        <taxon>Longimicrobiia</taxon>
        <taxon>Longimicrobiales</taxon>
        <taxon>Longimicrobiaceae</taxon>
        <taxon>Longimicrobium</taxon>
    </lineage>
</organism>
<dbReference type="AlphaFoldDB" id="A0A841H1C7"/>
<protein>
    <submittedName>
        <fullName evidence="1">Uncharacterized protein</fullName>
    </submittedName>
</protein>
<sequence>MRELADKARPPGRVVPELRRTKNLLVLPVPIRDEKVFTDEEFVAAMAFILPPDRAREEGLAFNAMPDLHGFETATGAELAAAPANGPRVYDGDLLDLLSLVSDSCAERAWQLMKVSPDEGAERRETIRRRVEELQAYLRDHPDE</sequence>
<evidence type="ECO:0000313" key="2">
    <source>
        <dbReference type="Proteomes" id="UP000582837"/>
    </source>
</evidence>
<accession>A0A841H1C7</accession>
<keyword evidence="2" id="KW-1185">Reference proteome</keyword>
<dbReference type="EMBL" id="JACHIA010000011">
    <property type="protein sequence ID" value="MBB6071881.1"/>
    <property type="molecule type" value="Genomic_DNA"/>
</dbReference>
<proteinExistence type="predicted"/>
<comment type="caution">
    <text evidence="1">The sequence shown here is derived from an EMBL/GenBank/DDBJ whole genome shotgun (WGS) entry which is preliminary data.</text>
</comment>
<evidence type="ECO:0000313" key="1">
    <source>
        <dbReference type="EMBL" id="MBB6071881.1"/>
    </source>
</evidence>
<gene>
    <name evidence="1" type="ORF">HNQ61_003541</name>
</gene>
<reference evidence="1 2" key="1">
    <citation type="submission" date="2020-08" db="EMBL/GenBank/DDBJ databases">
        <title>Genomic Encyclopedia of Type Strains, Phase IV (KMG-IV): sequencing the most valuable type-strain genomes for metagenomic binning, comparative biology and taxonomic classification.</title>
        <authorList>
            <person name="Goeker M."/>
        </authorList>
    </citation>
    <scope>NUCLEOTIDE SEQUENCE [LARGE SCALE GENOMIC DNA]</scope>
    <source>
        <strain evidence="1 2">DSM 29007</strain>
    </source>
</reference>
<name>A0A841H1C7_9BACT</name>
<dbReference type="RefSeq" id="WP_170035329.1">
    <property type="nucleotide sequence ID" value="NZ_JABDTL010000001.1"/>
</dbReference>